<evidence type="ECO:0000313" key="1">
    <source>
        <dbReference type="EMBL" id="TPV31127.1"/>
    </source>
</evidence>
<dbReference type="RefSeq" id="WP_140991713.1">
    <property type="nucleotide sequence ID" value="NZ_VHIQ01000014.1"/>
</dbReference>
<protein>
    <submittedName>
        <fullName evidence="1">Uncharacterized protein</fullName>
    </submittedName>
</protein>
<sequence length="75" mass="9070">MKYREGTLNERLVLNGELRRFEKAIRNKDKDELISVLKSVGIENPDVDFIMNHTKLRKENLFKRILRFLFNHDPR</sequence>
<organism evidence="1 2">
    <name type="scientific">Paucihalobacter ruber</name>
    <dbReference type="NCBI Taxonomy" id="2567861"/>
    <lineage>
        <taxon>Bacteria</taxon>
        <taxon>Pseudomonadati</taxon>
        <taxon>Bacteroidota</taxon>
        <taxon>Flavobacteriia</taxon>
        <taxon>Flavobacteriales</taxon>
        <taxon>Flavobacteriaceae</taxon>
        <taxon>Paucihalobacter</taxon>
    </lineage>
</organism>
<reference evidence="1 2" key="1">
    <citation type="submission" date="2019-06" db="EMBL/GenBank/DDBJ databases">
        <title>Flavobacteriaceae Paucihalobacterium erythroidium CWB-1, complete genome.</title>
        <authorList>
            <person name="Wu S."/>
        </authorList>
    </citation>
    <scope>NUCLEOTIDE SEQUENCE [LARGE SCALE GENOMIC DNA]</scope>
    <source>
        <strain evidence="1 2">CWB-1</strain>
    </source>
</reference>
<name>A0A506PDN5_9FLAO</name>
<proteinExistence type="predicted"/>
<evidence type="ECO:0000313" key="2">
    <source>
        <dbReference type="Proteomes" id="UP000317332"/>
    </source>
</evidence>
<comment type="caution">
    <text evidence="1">The sequence shown here is derived from an EMBL/GenBank/DDBJ whole genome shotgun (WGS) entry which is preliminary data.</text>
</comment>
<keyword evidence="2" id="KW-1185">Reference proteome</keyword>
<dbReference type="Proteomes" id="UP000317332">
    <property type="component" value="Unassembled WGS sequence"/>
</dbReference>
<gene>
    <name evidence="1" type="ORF">FJ651_15560</name>
</gene>
<dbReference type="AlphaFoldDB" id="A0A506PDN5"/>
<dbReference type="EMBL" id="VHIQ01000014">
    <property type="protein sequence ID" value="TPV31127.1"/>
    <property type="molecule type" value="Genomic_DNA"/>
</dbReference>
<accession>A0A506PDN5</accession>